<evidence type="ECO:0000313" key="2">
    <source>
        <dbReference type="EMBL" id="GGD39396.1"/>
    </source>
</evidence>
<evidence type="ECO:0000313" key="3">
    <source>
        <dbReference type="Proteomes" id="UP000617355"/>
    </source>
</evidence>
<evidence type="ECO:0008006" key="4">
    <source>
        <dbReference type="Google" id="ProtNLM"/>
    </source>
</evidence>
<reference evidence="3" key="1">
    <citation type="journal article" date="2019" name="Int. J. Syst. Evol. Microbiol.">
        <title>The Global Catalogue of Microorganisms (GCM) 10K type strain sequencing project: providing services to taxonomists for standard genome sequencing and annotation.</title>
        <authorList>
            <consortium name="The Broad Institute Genomics Platform"/>
            <consortium name="The Broad Institute Genome Sequencing Center for Infectious Disease"/>
            <person name="Wu L."/>
            <person name="Ma J."/>
        </authorList>
    </citation>
    <scope>NUCLEOTIDE SEQUENCE [LARGE SCALE GENOMIC DNA]</scope>
    <source>
        <strain evidence="3">CGMCC 1.12922</strain>
    </source>
</reference>
<dbReference type="Proteomes" id="UP000617355">
    <property type="component" value="Unassembled WGS sequence"/>
</dbReference>
<sequence>MTHPFRILIVAASLGAGPAQAADLFAAVGGWIGSGSLATTVERPMQPARCEVDVEPKAPGTDVSVTGKCLVSIGGSDISFRILRAGEGRVRGAMWSAATDEVLQLTGSEKDGAVDMRATTPLVENGRRYETMITVREPDAESFAIRQMVRADEAEPWRVIVDMTYRQR</sequence>
<comment type="caution">
    <text evidence="2">The sequence shown here is derived from an EMBL/GenBank/DDBJ whole genome shotgun (WGS) entry which is preliminary data.</text>
</comment>
<proteinExistence type="predicted"/>
<protein>
    <recommendedName>
        <fullName evidence="4">DUF1579 domain-containing protein</fullName>
    </recommendedName>
</protein>
<feature type="signal peptide" evidence="1">
    <location>
        <begin position="1"/>
        <end position="21"/>
    </location>
</feature>
<organism evidence="2 3">
    <name type="scientific">Sinisalibacter lacisalsi</name>
    <dbReference type="NCBI Taxonomy" id="1526570"/>
    <lineage>
        <taxon>Bacteria</taxon>
        <taxon>Pseudomonadati</taxon>
        <taxon>Pseudomonadota</taxon>
        <taxon>Alphaproteobacteria</taxon>
        <taxon>Rhodobacterales</taxon>
        <taxon>Roseobacteraceae</taxon>
        <taxon>Sinisalibacter</taxon>
    </lineage>
</organism>
<gene>
    <name evidence="2" type="ORF">GCM10011358_24160</name>
</gene>
<name>A0ABQ1QQC7_9RHOB</name>
<accession>A0ABQ1QQC7</accession>
<dbReference type="RefSeq" id="WP_188528076.1">
    <property type="nucleotide sequence ID" value="NZ_BMGI01000004.1"/>
</dbReference>
<dbReference type="EMBL" id="BMGI01000004">
    <property type="protein sequence ID" value="GGD39396.1"/>
    <property type="molecule type" value="Genomic_DNA"/>
</dbReference>
<feature type="chain" id="PRO_5045629264" description="DUF1579 domain-containing protein" evidence="1">
    <location>
        <begin position="22"/>
        <end position="168"/>
    </location>
</feature>
<evidence type="ECO:0000256" key="1">
    <source>
        <dbReference type="SAM" id="SignalP"/>
    </source>
</evidence>
<keyword evidence="3" id="KW-1185">Reference proteome</keyword>
<keyword evidence="1" id="KW-0732">Signal</keyword>